<dbReference type="PANTHER" id="PTHR43567">
    <property type="entry name" value="FLAVOREDOXIN-RELATED-RELATED"/>
    <property type="match status" value="1"/>
</dbReference>
<evidence type="ECO:0000256" key="3">
    <source>
        <dbReference type="ARBA" id="ARBA00038054"/>
    </source>
</evidence>
<evidence type="ECO:0000259" key="4">
    <source>
        <dbReference type="SMART" id="SM00903"/>
    </source>
</evidence>
<comment type="cofactor">
    <cofactor evidence="1">
        <name>FMN</name>
        <dbReference type="ChEBI" id="CHEBI:58210"/>
    </cofactor>
</comment>
<dbReference type="InterPro" id="IPR012349">
    <property type="entry name" value="Split_barrel_FMN-bd"/>
</dbReference>
<name>A0A0V8RU09_PYROC</name>
<proteinExistence type="inferred from homology"/>
<comment type="similarity">
    <text evidence="3">Belongs to the flavoredoxin family.</text>
</comment>
<dbReference type="SMART" id="SM00903">
    <property type="entry name" value="Flavin_Reduct"/>
    <property type="match status" value="1"/>
</dbReference>
<dbReference type="PANTHER" id="PTHR43567:SF1">
    <property type="entry name" value="FLAVOREDOXIN"/>
    <property type="match status" value="1"/>
</dbReference>
<dbReference type="OrthoDB" id="8522at2157"/>
<keyword evidence="2" id="KW-0285">Flavoprotein</keyword>
<dbReference type="RefSeq" id="WP_058370147.1">
    <property type="nucleotide sequence ID" value="NZ_LNTB01000001.1"/>
</dbReference>
<dbReference type="STRING" id="2309.CF15_01075"/>
<sequence length="197" mass="21683">MPGLPSGYVDAGEKWYRVLSPRPVYVLVAEARGRVNLMPASWVSPFSEEPPRIVAALDKEAYTTELILESRLFTVNVVTVGEVYFVYTAGTTSGRRVDKLRLLGAEVVRDTVTGAPRLAKPRPIGVVEARVHRVLSDLAEDVHLVVADVEAAYTDPGLYNQRYGWELGKARILLHSAGRAFTTVCGVYTPRRSRGNA</sequence>
<evidence type="ECO:0000256" key="1">
    <source>
        <dbReference type="ARBA" id="ARBA00001917"/>
    </source>
</evidence>
<evidence type="ECO:0000313" key="5">
    <source>
        <dbReference type="EMBL" id="KSW11474.1"/>
    </source>
</evidence>
<dbReference type="InterPro" id="IPR052174">
    <property type="entry name" value="Flavoredoxin"/>
</dbReference>
<dbReference type="Gene3D" id="2.30.110.10">
    <property type="entry name" value="Electron Transport, Fmn-binding Protein, Chain A"/>
    <property type="match status" value="1"/>
</dbReference>
<feature type="domain" description="Flavin reductase like" evidence="4">
    <location>
        <begin position="19"/>
        <end position="165"/>
    </location>
</feature>
<comment type="caution">
    <text evidence="5">The sequence shown here is derived from an EMBL/GenBank/DDBJ whole genome shotgun (WGS) entry which is preliminary data.</text>
</comment>
<dbReference type="EMBL" id="LNTB01000001">
    <property type="protein sequence ID" value="KSW11474.1"/>
    <property type="molecule type" value="Genomic_DNA"/>
</dbReference>
<dbReference type="InterPro" id="IPR002563">
    <property type="entry name" value="Flavin_Rdtase-like_dom"/>
</dbReference>
<gene>
    <name evidence="5" type="ORF">CF15_01075</name>
</gene>
<protein>
    <submittedName>
        <fullName evidence="5">Flavin reductase</fullName>
    </submittedName>
</protein>
<reference evidence="5 6" key="1">
    <citation type="submission" date="2015-11" db="EMBL/GenBank/DDBJ databases">
        <title>Genome sequence of Pyrodictium occultum PL-19, a marine hyperthermophilic archaeon isolated from Volcano, Italy.</title>
        <authorList>
            <person name="Utturkar S."/>
            <person name="Huber H."/>
            <person name="Leptihn S."/>
            <person name="Brown S."/>
            <person name="Stetter K.O."/>
            <person name="Podar M."/>
        </authorList>
    </citation>
    <scope>NUCLEOTIDE SEQUENCE [LARGE SCALE GENOMIC DNA]</scope>
    <source>
        <strain evidence="5 6">PL-19</strain>
    </source>
</reference>
<dbReference type="Proteomes" id="UP000053352">
    <property type="component" value="Unassembled WGS sequence"/>
</dbReference>
<dbReference type="Pfam" id="PF01613">
    <property type="entry name" value="Flavin_Reduct"/>
    <property type="match status" value="1"/>
</dbReference>
<evidence type="ECO:0000256" key="2">
    <source>
        <dbReference type="ARBA" id="ARBA00022630"/>
    </source>
</evidence>
<dbReference type="SUPFAM" id="SSF50475">
    <property type="entry name" value="FMN-binding split barrel"/>
    <property type="match status" value="1"/>
</dbReference>
<dbReference type="GO" id="GO:0010181">
    <property type="term" value="F:FMN binding"/>
    <property type="evidence" value="ECO:0007669"/>
    <property type="project" value="InterPro"/>
</dbReference>
<accession>A0A0V8RU09</accession>
<organism evidence="5 6">
    <name type="scientific">Pyrodictium occultum</name>
    <dbReference type="NCBI Taxonomy" id="2309"/>
    <lineage>
        <taxon>Archaea</taxon>
        <taxon>Thermoproteota</taxon>
        <taxon>Thermoprotei</taxon>
        <taxon>Desulfurococcales</taxon>
        <taxon>Pyrodictiaceae</taxon>
        <taxon>Pyrodictium</taxon>
    </lineage>
</organism>
<keyword evidence="6" id="KW-1185">Reference proteome</keyword>
<evidence type="ECO:0000313" key="6">
    <source>
        <dbReference type="Proteomes" id="UP000053352"/>
    </source>
</evidence>
<dbReference type="AlphaFoldDB" id="A0A0V8RU09"/>